<organism evidence="6 7">
    <name type="scientific">Paraburkholderia antibiotica</name>
    <dbReference type="NCBI Taxonomy" id="2728839"/>
    <lineage>
        <taxon>Bacteria</taxon>
        <taxon>Pseudomonadati</taxon>
        <taxon>Pseudomonadota</taxon>
        <taxon>Betaproteobacteria</taxon>
        <taxon>Burkholderiales</taxon>
        <taxon>Burkholderiaceae</taxon>
        <taxon>Paraburkholderia</taxon>
    </lineage>
</organism>
<sequence length="314" mass="34870">MSYHDAPLARDLPPLLTLRVFEAVARNLSFIRAADELAVTQSAVSHQIQKLEQYLGVLLFVRRTRSIELTAEGNSYYEKVRKGLESIAEGTRQIRGIKSRTTPLKVSLLSSFATHWLAPRLVEFSAAYPDIRLQLMPSIELANIGAGAADIAIRYGEGHWPNVASTLLMRERIAPVCSPAYLAEHGPFKSVNDMREGPLLMSYALRHFEWDAWSSHVQWDLTSVPKVMLHDYNIVLEAAVAGNGIAMGRHRLIEKRLAAGTLVEIFPELAYEGTIGYWLVTPDAPLDSVVNQFLGWIKEAAIAHALAPLKPASH</sequence>
<keyword evidence="2" id="KW-0805">Transcription regulation</keyword>
<dbReference type="PANTHER" id="PTHR30537">
    <property type="entry name" value="HTH-TYPE TRANSCRIPTIONAL REGULATOR"/>
    <property type="match status" value="1"/>
</dbReference>
<dbReference type="Pfam" id="PF03466">
    <property type="entry name" value="LysR_substrate"/>
    <property type="match status" value="1"/>
</dbReference>
<dbReference type="InterPro" id="IPR000847">
    <property type="entry name" value="LysR_HTH_N"/>
</dbReference>
<evidence type="ECO:0000256" key="2">
    <source>
        <dbReference type="ARBA" id="ARBA00023015"/>
    </source>
</evidence>
<dbReference type="SUPFAM" id="SSF46785">
    <property type="entry name" value="Winged helix' DNA-binding domain"/>
    <property type="match status" value="1"/>
</dbReference>
<dbReference type="RefSeq" id="WP_169499303.1">
    <property type="nucleotide sequence ID" value="NZ_JABBFZ010000012.1"/>
</dbReference>
<dbReference type="GO" id="GO:0006351">
    <property type="term" value="P:DNA-templated transcription"/>
    <property type="evidence" value="ECO:0007669"/>
    <property type="project" value="TreeGrafter"/>
</dbReference>
<keyword evidence="4" id="KW-0804">Transcription</keyword>
<evidence type="ECO:0000313" key="7">
    <source>
        <dbReference type="Proteomes" id="UP000583127"/>
    </source>
</evidence>
<dbReference type="InterPro" id="IPR036390">
    <property type="entry name" value="WH_DNA-bd_sf"/>
</dbReference>
<dbReference type="AlphaFoldDB" id="A0A7X9ZZG9"/>
<evidence type="ECO:0000256" key="1">
    <source>
        <dbReference type="ARBA" id="ARBA00009437"/>
    </source>
</evidence>
<accession>A0A7X9ZZG9</accession>
<dbReference type="PANTHER" id="PTHR30537:SF74">
    <property type="entry name" value="HTH-TYPE TRANSCRIPTIONAL REGULATOR TRPI"/>
    <property type="match status" value="1"/>
</dbReference>
<dbReference type="Gene3D" id="1.10.10.10">
    <property type="entry name" value="Winged helix-like DNA-binding domain superfamily/Winged helix DNA-binding domain"/>
    <property type="match status" value="1"/>
</dbReference>
<dbReference type="EMBL" id="JABBFZ010000012">
    <property type="protein sequence ID" value="NML33055.1"/>
    <property type="molecule type" value="Genomic_DNA"/>
</dbReference>
<comment type="caution">
    <text evidence="6">The sequence shown here is derived from an EMBL/GenBank/DDBJ whole genome shotgun (WGS) entry which is preliminary data.</text>
</comment>
<dbReference type="PRINTS" id="PR00039">
    <property type="entry name" value="HTHLYSR"/>
</dbReference>
<dbReference type="PROSITE" id="PS50931">
    <property type="entry name" value="HTH_LYSR"/>
    <property type="match status" value="1"/>
</dbReference>
<dbReference type="GO" id="GO:0043565">
    <property type="term" value="F:sequence-specific DNA binding"/>
    <property type="evidence" value="ECO:0007669"/>
    <property type="project" value="TreeGrafter"/>
</dbReference>
<dbReference type="InterPro" id="IPR058163">
    <property type="entry name" value="LysR-type_TF_proteobact-type"/>
</dbReference>
<dbReference type="GO" id="GO:0003700">
    <property type="term" value="F:DNA-binding transcription factor activity"/>
    <property type="evidence" value="ECO:0007669"/>
    <property type="project" value="InterPro"/>
</dbReference>
<dbReference type="InterPro" id="IPR036388">
    <property type="entry name" value="WH-like_DNA-bd_sf"/>
</dbReference>
<dbReference type="Gene3D" id="3.40.190.10">
    <property type="entry name" value="Periplasmic binding protein-like II"/>
    <property type="match status" value="2"/>
</dbReference>
<evidence type="ECO:0000256" key="3">
    <source>
        <dbReference type="ARBA" id="ARBA00023125"/>
    </source>
</evidence>
<dbReference type="InterPro" id="IPR005119">
    <property type="entry name" value="LysR_subst-bd"/>
</dbReference>
<feature type="domain" description="HTH lysR-type" evidence="5">
    <location>
        <begin position="18"/>
        <end position="70"/>
    </location>
</feature>
<protein>
    <submittedName>
        <fullName evidence="6">LysR family transcriptional regulator</fullName>
    </submittedName>
</protein>
<dbReference type="CDD" id="cd08432">
    <property type="entry name" value="PBP2_GcdR_TrpI_HvrB_AmpR_like"/>
    <property type="match status" value="1"/>
</dbReference>
<proteinExistence type="inferred from homology"/>
<evidence type="ECO:0000259" key="5">
    <source>
        <dbReference type="PROSITE" id="PS50931"/>
    </source>
</evidence>
<dbReference type="SUPFAM" id="SSF53850">
    <property type="entry name" value="Periplasmic binding protein-like II"/>
    <property type="match status" value="1"/>
</dbReference>
<dbReference type="Pfam" id="PF00126">
    <property type="entry name" value="HTH_1"/>
    <property type="match status" value="1"/>
</dbReference>
<evidence type="ECO:0000256" key="4">
    <source>
        <dbReference type="ARBA" id="ARBA00023163"/>
    </source>
</evidence>
<keyword evidence="3" id="KW-0238">DNA-binding</keyword>
<comment type="similarity">
    <text evidence="1">Belongs to the LysR transcriptional regulatory family.</text>
</comment>
<keyword evidence="7" id="KW-1185">Reference proteome</keyword>
<name>A0A7X9ZZG9_9BURK</name>
<gene>
    <name evidence="6" type="ORF">HHL14_19730</name>
</gene>
<evidence type="ECO:0000313" key="6">
    <source>
        <dbReference type="EMBL" id="NML33055.1"/>
    </source>
</evidence>
<dbReference type="Proteomes" id="UP000583127">
    <property type="component" value="Unassembled WGS sequence"/>
</dbReference>
<reference evidence="6 7" key="1">
    <citation type="submission" date="2020-04" db="EMBL/GenBank/DDBJ databases">
        <title>Paraburkholderia sp. G-4-1-8 isolated from soil.</title>
        <authorList>
            <person name="Dahal R.H."/>
        </authorList>
    </citation>
    <scope>NUCLEOTIDE SEQUENCE [LARGE SCALE GENOMIC DNA]</scope>
    <source>
        <strain evidence="6 7">G-4-1-8</strain>
    </source>
</reference>
<dbReference type="FunFam" id="1.10.10.10:FF:000038">
    <property type="entry name" value="Glycine cleavage system transcriptional activator"/>
    <property type="match status" value="1"/>
</dbReference>